<organism evidence="2 5">
    <name type="scientific">Listeria booriae</name>
    <dbReference type="NCBI Taxonomy" id="1552123"/>
    <lineage>
        <taxon>Bacteria</taxon>
        <taxon>Bacillati</taxon>
        <taxon>Bacillota</taxon>
        <taxon>Bacilli</taxon>
        <taxon>Bacillales</taxon>
        <taxon>Listeriaceae</taxon>
        <taxon>Listeria</taxon>
    </lineage>
</organism>
<dbReference type="EMBL" id="JAARYD010000012">
    <property type="protein sequence ID" value="MBC2178294.1"/>
    <property type="molecule type" value="Genomic_DNA"/>
</dbReference>
<dbReference type="EMBL" id="JAASTX010000004">
    <property type="protein sequence ID" value="MBC1490967.1"/>
    <property type="molecule type" value="Genomic_DNA"/>
</dbReference>
<sequence length="66" mass="7632">MSVKSKEYALYRGDTLLQIGTAEELAEFKKVKRKTILFYATPSYRKRTSDKSLRTIKLLEEVEGSD</sequence>
<accession>A0A7X1CB74</accession>
<evidence type="ECO:0000313" key="3">
    <source>
        <dbReference type="EMBL" id="MBC2178179.1"/>
    </source>
</evidence>
<evidence type="ECO:0000313" key="1">
    <source>
        <dbReference type="EMBL" id="MBC1490967.1"/>
    </source>
</evidence>
<name>A0A7X1CB74_9LIST</name>
<dbReference type="EMBL" id="JAASTX010000004">
    <property type="protein sequence ID" value="MBC1491118.1"/>
    <property type="molecule type" value="Genomic_DNA"/>
</dbReference>
<dbReference type="EMBL" id="JAARYD010000011">
    <property type="protein sequence ID" value="MBC2178179.1"/>
    <property type="molecule type" value="Genomic_DNA"/>
</dbReference>
<comment type="caution">
    <text evidence="2">The sequence shown here is derived from an EMBL/GenBank/DDBJ whole genome shotgun (WGS) entry which is preliminary data.</text>
</comment>
<dbReference type="AlphaFoldDB" id="A0A7X1CB74"/>
<evidence type="ECO:0000313" key="6">
    <source>
        <dbReference type="Proteomes" id="UP000541735"/>
    </source>
</evidence>
<protein>
    <submittedName>
        <fullName evidence="2">Uncharacterized protein</fullName>
    </submittedName>
</protein>
<evidence type="ECO:0000313" key="4">
    <source>
        <dbReference type="EMBL" id="MBC2178294.1"/>
    </source>
</evidence>
<dbReference type="Proteomes" id="UP000533953">
    <property type="component" value="Unassembled WGS sequence"/>
</dbReference>
<gene>
    <name evidence="3" type="ORF">HCB27_16245</name>
    <name evidence="4" type="ORF">HCB27_16820</name>
    <name evidence="1" type="ORF">HCI99_03930</name>
    <name evidence="2" type="ORF">HCI99_04705</name>
</gene>
<proteinExistence type="predicted"/>
<evidence type="ECO:0000313" key="2">
    <source>
        <dbReference type="EMBL" id="MBC1491118.1"/>
    </source>
</evidence>
<evidence type="ECO:0000313" key="5">
    <source>
        <dbReference type="Proteomes" id="UP000533953"/>
    </source>
</evidence>
<reference evidence="5 6" key="1">
    <citation type="submission" date="2020-03" db="EMBL/GenBank/DDBJ databases">
        <title>Soil Listeria distribution.</title>
        <authorList>
            <person name="Liao J."/>
            <person name="Wiedmann M."/>
        </authorList>
    </citation>
    <scope>NUCLEOTIDE SEQUENCE [LARGE SCALE GENOMIC DNA]</scope>
    <source>
        <strain evidence="3 6">FSL L7-0259</strain>
        <strain evidence="2 5">FSL L7-1547</strain>
    </source>
</reference>
<dbReference type="Proteomes" id="UP000541735">
    <property type="component" value="Unassembled WGS sequence"/>
</dbReference>